<sequence length="90" mass="10610">MDPKSRRNSLLMKEVSILIDELVNNKEKYFDKNLVLNSEGRKLFSRITKILIVLHPELRRTLSRSRSTPTFEGICKLVEHLNELKMDQIE</sequence>
<evidence type="ECO:0000313" key="1">
    <source>
        <dbReference type="EMBL" id="HGM07084.1"/>
    </source>
</evidence>
<comment type="caution">
    <text evidence="1">The sequence shown here is derived from an EMBL/GenBank/DDBJ whole genome shotgun (WGS) entry which is preliminary data.</text>
</comment>
<organism evidence="1">
    <name type="scientific">Ignisphaera aggregans</name>
    <dbReference type="NCBI Taxonomy" id="334771"/>
    <lineage>
        <taxon>Archaea</taxon>
        <taxon>Thermoproteota</taxon>
        <taxon>Thermoprotei</taxon>
        <taxon>Desulfurococcales</taxon>
        <taxon>Desulfurococcaceae</taxon>
        <taxon>Ignisphaera</taxon>
    </lineage>
</organism>
<protein>
    <submittedName>
        <fullName evidence="1">Uncharacterized protein</fullName>
    </submittedName>
</protein>
<proteinExistence type="predicted"/>
<dbReference type="AlphaFoldDB" id="A0A7C4D336"/>
<name>A0A7C4D336_9CREN</name>
<reference evidence="1" key="1">
    <citation type="journal article" date="2020" name="mSystems">
        <title>Genome- and Community-Level Interaction Insights into Carbon Utilization and Element Cycling Functions of Hydrothermarchaeota in Hydrothermal Sediment.</title>
        <authorList>
            <person name="Zhou Z."/>
            <person name="Liu Y."/>
            <person name="Xu W."/>
            <person name="Pan J."/>
            <person name="Luo Z.H."/>
            <person name="Li M."/>
        </authorList>
    </citation>
    <scope>NUCLEOTIDE SEQUENCE [LARGE SCALE GENOMIC DNA]</scope>
    <source>
        <strain evidence="1">SpSt-658</strain>
    </source>
</reference>
<dbReference type="EMBL" id="DTCA01000051">
    <property type="protein sequence ID" value="HGM07084.1"/>
    <property type="molecule type" value="Genomic_DNA"/>
</dbReference>
<accession>A0A7C4D336</accession>
<gene>
    <name evidence="1" type="ORF">ENU31_01550</name>
</gene>